<evidence type="ECO:0000259" key="1">
    <source>
        <dbReference type="Pfam" id="PF24240"/>
    </source>
</evidence>
<accession>A0ABV7N8Z8</accession>
<feature type="domain" description="DUF7448" evidence="1">
    <location>
        <begin position="24"/>
        <end position="128"/>
    </location>
</feature>
<proteinExistence type="predicted"/>
<dbReference type="RefSeq" id="WP_380656407.1">
    <property type="nucleotide sequence ID" value="NZ_JBHRVQ010000001.1"/>
</dbReference>
<organism evidence="2 3">
    <name type="scientific">Salinicoccus sesuvii</name>
    <dbReference type="NCBI Taxonomy" id="868281"/>
    <lineage>
        <taxon>Bacteria</taxon>
        <taxon>Bacillati</taxon>
        <taxon>Bacillota</taxon>
        <taxon>Bacilli</taxon>
        <taxon>Bacillales</taxon>
        <taxon>Staphylococcaceae</taxon>
        <taxon>Salinicoccus</taxon>
    </lineage>
</organism>
<comment type="caution">
    <text evidence="2">The sequence shown here is derived from an EMBL/GenBank/DDBJ whole genome shotgun (WGS) entry which is preliminary data.</text>
</comment>
<sequence length="149" mass="16725">MNTENLTSFYGEDSKYGTFDELKEQLLYRKVVEWTEDKIVLNDGTVVTIEMSEWDCCASAGGRFTNVELDAAITDITIGDKKRHDLYDGDTYESSAVIKLYHNQNEIAQAEATADAGNGGFYYSVASLLVKDVFYRVVESGETDEEEVE</sequence>
<dbReference type="Pfam" id="PF24240">
    <property type="entry name" value="DUF7448"/>
    <property type="match status" value="1"/>
</dbReference>
<protein>
    <recommendedName>
        <fullName evidence="1">DUF7448 domain-containing protein</fullName>
    </recommendedName>
</protein>
<reference evidence="3" key="1">
    <citation type="journal article" date="2019" name="Int. J. Syst. Evol. Microbiol.">
        <title>The Global Catalogue of Microorganisms (GCM) 10K type strain sequencing project: providing services to taxonomists for standard genome sequencing and annotation.</title>
        <authorList>
            <consortium name="The Broad Institute Genomics Platform"/>
            <consortium name="The Broad Institute Genome Sequencing Center for Infectious Disease"/>
            <person name="Wu L."/>
            <person name="Ma J."/>
        </authorList>
    </citation>
    <scope>NUCLEOTIDE SEQUENCE [LARGE SCALE GENOMIC DNA]</scope>
    <source>
        <strain evidence="3">CCM 7756</strain>
    </source>
</reference>
<name>A0ABV7N8Z8_9STAP</name>
<dbReference type="Proteomes" id="UP001595637">
    <property type="component" value="Unassembled WGS sequence"/>
</dbReference>
<keyword evidence="3" id="KW-1185">Reference proteome</keyword>
<dbReference type="EMBL" id="JBHRVQ010000001">
    <property type="protein sequence ID" value="MFC3389364.1"/>
    <property type="molecule type" value="Genomic_DNA"/>
</dbReference>
<evidence type="ECO:0000313" key="2">
    <source>
        <dbReference type="EMBL" id="MFC3389364.1"/>
    </source>
</evidence>
<dbReference type="InterPro" id="IPR055871">
    <property type="entry name" value="DUF7448"/>
</dbReference>
<gene>
    <name evidence="2" type="ORF">ACFOEO_12305</name>
</gene>
<evidence type="ECO:0000313" key="3">
    <source>
        <dbReference type="Proteomes" id="UP001595637"/>
    </source>
</evidence>